<evidence type="ECO:0000256" key="1">
    <source>
        <dbReference type="ARBA" id="ARBA00022598"/>
    </source>
</evidence>
<evidence type="ECO:0000313" key="10">
    <source>
        <dbReference type="EMBL" id="CAF4071166.1"/>
    </source>
</evidence>
<keyword evidence="4" id="KW-0067">ATP-binding</keyword>
<evidence type="ECO:0000259" key="6">
    <source>
        <dbReference type="Pfam" id="PF00501"/>
    </source>
</evidence>
<dbReference type="Proteomes" id="UP000663889">
    <property type="component" value="Unassembled WGS sequence"/>
</dbReference>
<keyword evidence="1" id="KW-0436">Ligase</keyword>
<dbReference type="EMBL" id="CAJOBE010008845">
    <property type="protein sequence ID" value="CAF4071166.1"/>
    <property type="molecule type" value="Genomic_DNA"/>
</dbReference>
<keyword evidence="2" id="KW-0547">Nucleotide-binding</keyword>
<dbReference type="InterPro" id="IPR020845">
    <property type="entry name" value="AMP-binding_CS"/>
</dbReference>
<organism evidence="7 11">
    <name type="scientific">Rotaria sordida</name>
    <dbReference type="NCBI Taxonomy" id="392033"/>
    <lineage>
        <taxon>Eukaryota</taxon>
        <taxon>Metazoa</taxon>
        <taxon>Spiralia</taxon>
        <taxon>Gnathifera</taxon>
        <taxon>Rotifera</taxon>
        <taxon>Eurotatoria</taxon>
        <taxon>Bdelloidea</taxon>
        <taxon>Philodinida</taxon>
        <taxon>Philodinidae</taxon>
        <taxon>Rotaria</taxon>
    </lineage>
</organism>
<dbReference type="GO" id="GO:0005524">
    <property type="term" value="F:ATP binding"/>
    <property type="evidence" value="ECO:0007669"/>
    <property type="project" value="UniProtKB-KW"/>
</dbReference>
<dbReference type="PANTHER" id="PTHR43272:SF33">
    <property type="entry name" value="AMP-BINDING DOMAIN-CONTAINING PROTEIN-RELATED"/>
    <property type="match status" value="1"/>
</dbReference>
<dbReference type="GO" id="GO:0016020">
    <property type="term" value="C:membrane"/>
    <property type="evidence" value="ECO:0007669"/>
    <property type="project" value="TreeGrafter"/>
</dbReference>
<evidence type="ECO:0000313" key="7">
    <source>
        <dbReference type="EMBL" id="CAF0811639.1"/>
    </source>
</evidence>
<keyword evidence="3" id="KW-0276">Fatty acid metabolism</keyword>
<dbReference type="Pfam" id="PF00501">
    <property type="entry name" value="AMP-binding"/>
    <property type="match status" value="1"/>
</dbReference>
<dbReference type="OrthoDB" id="10500938at2759"/>
<protein>
    <recommendedName>
        <fullName evidence="5">long-chain-fatty-acid--CoA ligase</fullName>
        <ecNumber evidence="5">6.2.1.3</ecNumber>
    </recommendedName>
</protein>
<dbReference type="SUPFAM" id="SSF56801">
    <property type="entry name" value="Acetyl-CoA synthetase-like"/>
    <property type="match status" value="1"/>
</dbReference>
<keyword evidence="3" id="KW-0443">Lipid metabolism</keyword>
<dbReference type="PROSITE" id="PS00012">
    <property type="entry name" value="PHOSPHOPANTETHEINE"/>
    <property type="match status" value="1"/>
</dbReference>
<evidence type="ECO:0000256" key="3">
    <source>
        <dbReference type="ARBA" id="ARBA00022832"/>
    </source>
</evidence>
<name>A0A813TBP9_9BILA</name>
<proteinExistence type="predicted"/>
<dbReference type="InterPro" id="IPR006162">
    <property type="entry name" value="Ppantetheine_attach_site"/>
</dbReference>
<dbReference type="GO" id="GO:0005783">
    <property type="term" value="C:endoplasmic reticulum"/>
    <property type="evidence" value="ECO:0007669"/>
    <property type="project" value="TreeGrafter"/>
</dbReference>
<accession>A0A813TBP9</accession>
<dbReference type="EC" id="6.2.1.3" evidence="5"/>
<sequence>MDNIEKDGSVQQQEYVISEPGDCLTVVYTSGSSGFPKGAMISENAFRATYPIRNLSLNEERVKFCYRPLAWITDRKATIAAFLEGGCTGFSTGNVARLMEELVLIRPTAFSAPPTFWNKIYSEFNIALSLTTKANEECLLEQFSKLIPTRCRVISIGGAMAVVVPNQEYAQTFAAKYNLKQIDPNNPDELFYDAITNDLRAIATKESLRKHEIPSKLIIDFQPFTSENGFLTLSLKLCRHKLAAYYGHRLKDDDSIGNRLKSIIERATGQQLSENEDDHFLITTGGDSLTGLRLSHMIRNDLADLVPDVLHASLAHAANSQFLTLANDLKQ</sequence>
<dbReference type="AlphaFoldDB" id="A0A813TBP9"/>
<dbReference type="Gene3D" id="3.40.50.12780">
    <property type="entry name" value="N-terminal domain of ligase-like"/>
    <property type="match status" value="1"/>
</dbReference>
<gene>
    <name evidence="10" type="ORF">FNK824_LOCUS29819</name>
    <name evidence="9" type="ORF">OTI717_LOCUS8606</name>
    <name evidence="7" type="ORF">RFH988_LOCUS4461</name>
    <name evidence="8" type="ORF">SEV965_LOCUS3985</name>
</gene>
<evidence type="ECO:0000256" key="4">
    <source>
        <dbReference type="ARBA" id="ARBA00022840"/>
    </source>
</evidence>
<dbReference type="GO" id="GO:0004467">
    <property type="term" value="F:long-chain fatty acid-CoA ligase activity"/>
    <property type="evidence" value="ECO:0007669"/>
    <property type="project" value="UniProtKB-EC"/>
</dbReference>
<dbReference type="Proteomes" id="UP000663882">
    <property type="component" value="Unassembled WGS sequence"/>
</dbReference>
<dbReference type="PROSITE" id="PS00455">
    <property type="entry name" value="AMP_BINDING"/>
    <property type="match status" value="1"/>
</dbReference>
<dbReference type="Proteomes" id="UP000663823">
    <property type="component" value="Unassembled WGS sequence"/>
</dbReference>
<dbReference type="EMBL" id="CAJOAX010000696">
    <property type="protein sequence ID" value="CAF3636847.1"/>
    <property type="molecule type" value="Genomic_DNA"/>
</dbReference>
<dbReference type="PANTHER" id="PTHR43272">
    <property type="entry name" value="LONG-CHAIN-FATTY-ACID--COA LIGASE"/>
    <property type="match status" value="1"/>
</dbReference>
<feature type="domain" description="AMP-dependent synthetase/ligase" evidence="6">
    <location>
        <begin position="12"/>
        <end position="172"/>
    </location>
</feature>
<evidence type="ECO:0000313" key="9">
    <source>
        <dbReference type="EMBL" id="CAF3636847.1"/>
    </source>
</evidence>
<dbReference type="EMBL" id="CAJNOU010000107">
    <property type="protein sequence ID" value="CAF0868456.1"/>
    <property type="molecule type" value="Genomic_DNA"/>
</dbReference>
<dbReference type="InterPro" id="IPR000873">
    <property type="entry name" value="AMP-dep_synth/lig_dom"/>
</dbReference>
<evidence type="ECO:0000256" key="2">
    <source>
        <dbReference type="ARBA" id="ARBA00022741"/>
    </source>
</evidence>
<dbReference type="Proteomes" id="UP000663874">
    <property type="component" value="Unassembled WGS sequence"/>
</dbReference>
<dbReference type="InterPro" id="IPR042099">
    <property type="entry name" value="ANL_N_sf"/>
</dbReference>
<dbReference type="EMBL" id="CAJNOO010000116">
    <property type="protein sequence ID" value="CAF0811639.1"/>
    <property type="molecule type" value="Genomic_DNA"/>
</dbReference>
<evidence type="ECO:0000313" key="11">
    <source>
        <dbReference type="Proteomes" id="UP000663882"/>
    </source>
</evidence>
<reference evidence="7" key="1">
    <citation type="submission" date="2021-02" db="EMBL/GenBank/DDBJ databases">
        <authorList>
            <person name="Nowell W R."/>
        </authorList>
    </citation>
    <scope>NUCLEOTIDE SEQUENCE</scope>
</reference>
<evidence type="ECO:0000313" key="8">
    <source>
        <dbReference type="EMBL" id="CAF0868456.1"/>
    </source>
</evidence>
<comment type="caution">
    <text evidence="7">The sequence shown here is derived from an EMBL/GenBank/DDBJ whole genome shotgun (WGS) entry which is preliminary data.</text>
</comment>
<evidence type="ECO:0000256" key="5">
    <source>
        <dbReference type="ARBA" id="ARBA00026121"/>
    </source>
</evidence>